<dbReference type="Proteomes" id="UP000823775">
    <property type="component" value="Unassembled WGS sequence"/>
</dbReference>
<accession>A0ABS8VI64</accession>
<reference evidence="1 2" key="1">
    <citation type="journal article" date="2021" name="BMC Genomics">
        <title>Datura genome reveals duplications of psychoactive alkaloid biosynthetic genes and high mutation rate following tissue culture.</title>
        <authorList>
            <person name="Rajewski A."/>
            <person name="Carter-House D."/>
            <person name="Stajich J."/>
            <person name="Litt A."/>
        </authorList>
    </citation>
    <scope>NUCLEOTIDE SEQUENCE [LARGE SCALE GENOMIC DNA]</scope>
    <source>
        <strain evidence="1">AR-01</strain>
    </source>
</reference>
<evidence type="ECO:0000313" key="1">
    <source>
        <dbReference type="EMBL" id="MCD9646976.1"/>
    </source>
</evidence>
<name>A0ABS8VI64_DATST</name>
<organism evidence="1 2">
    <name type="scientific">Datura stramonium</name>
    <name type="common">Jimsonweed</name>
    <name type="synonym">Common thornapple</name>
    <dbReference type="NCBI Taxonomy" id="4076"/>
    <lineage>
        <taxon>Eukaryota</taxon>
        <taxon>Viridiplantae</taxon>
        <taxon>Streptophyta</taxon>
        <taxon>Embryophyta</taxon>
        <taxon>Tracheophyta</taxon>
        <taxon>Spermatophyta</taxon>
        <taxon>Magnoliopsida</taxon>
        <taxon>eudicotyledons</taxon>
        <taxon>Gunneridae</taxon>
        <taxon>Pentapetalae</taxon>
        <taxon>asterids</taxon>
        <taxon>lamiids</taxon>
        <taxon>Solanales</taxon>
        <taxon>Solanaceae</taxon>
        <taxon>Solanoideae</taxon>
        <taxon>Datureae</taxon>
        <taxon>Datura</taxon>
    </lineage>
</organism>
<evidence type="ECO:0000313" key="2">
    <source>
        <dbReference type="Proteomes" id="UP000823775"/>
    </source>
</evidence>
<proteinExistence type="predicted"/>
<sequence length="70" mass="7608">MSTPYRDQIPCADVYTNLNWAGKTFTAVKVLFGSELVRAAVCSSAAAKHSSNLGQVGHMYLTNERVFLLG</sequence>
<comment type="caution">
    <text evidence="1">The sequence shown here is derived from an EMBL/GenBank/DDBJ whole genome shotgun (WGS) entry which is preliminary data.</text>
</comment>
<protein>
    <submittedName>
        <fullName evidence="1">Uncharacterized protein</fullName>
    </submittedName>
</protein>
<gene>
    <name evidence="1" type="ORF">HAX54_037253</name>
</gene>
<keyword evidence="2" id="KW-1185">Reference proteome</keyword>
<feature type="non-terminal residue" evidence="1">
    <location>
        <position position="70"/>
    </location>
</feature>
<dbReference type="EMBL" id="JACEIK010004991">
    <property type="protein sequence ID" value="MCD9646976.1"/>
    <property type="molecule type" value="Genomic_DNA"/>
</dbReference>